<dbReference type="GO" id="GO:0006465">
    <property type="term" value="P:signal peptide processing"/>
    <property type="evidence" value="ECO:0007669"/>
    <property type="project" value="TreeGrafter"/>
</dbReference>
<keyword evidence="15" id="KW-1185">Reference proteome</keyword>
<evidence type="ECO:0000256" key="6">
    <source>
        <dbReference type="ARBA" id="ARBA00022792"/>
    </source>
</evidence>
<dbReference type="FunFam" id="1.20.1540.10:FF:000005">
    <property type="entry name" value="Presenilins-associated rhomboid-like protein, mitochondrial"/>
    <property type="match status" value="1"/>
</dbReference>
<accession>A0A151K046</accession>
<dbReference type="GO" id="GO:0071897">
    <property type="term" value="P:DNA biosynthetic process"/>
    <property type="evidence" value="ECO:0007669"/>
    <property type="project" value="UniProtKB-ARBA"/>
</dbReference>
<dbReference type="InterPro" id="IPR043502">
    <property type="entry name" value="DNA/RNA_pol_sf"/>
</dbReference>
<dbReference type="EC" id="3.4.21.105" evidence="4"/>
<dbReference type="PANTHER" id="PTHR43731">
    <property type="entry name" value="RHOMBOID PROTEASE"/>
    <property type="match status" value="1"/>
</dbReference>
<dbReference type="GO" id="GO:0005743">
    <property type="term" value="C:mitochondrial inner membrane"/>
    <property type="evidence" value="ECO:0007669"/>
    <property type="project" value="UniProtKB-SubCell"/>
</dbReference>
<feature type="transmembrane region" description="Helical" evidence="12">
    <location>
        <begin position="636"/>
        <end position="658"/>
    </location>
</feature>
<dbReference type="Pfam" id="PF01694">
    <property type="entry name" value="Rhomboid"/>
    <property type="match status" value="1"/>
</dbReference>
<evidence type="ECO:0000256" key="8">
    <source>
        <dbReference type="ARBA" id="ARBA00022946"/>
    </source>
</evidence>
<evidence type="ECO:0000256" key="4">
    <source>
        <dbReference type="ARBA" id="ARBA00013039"/>
    </source>
</evidence>
<evidence type="ECO:0000256" key="12">
    <source>
        <dbReference type="SAM" id="Phobius"/>
    </source>
</evidence>
<evidence type="ECO:0000256" key="11">
    <source>
        <dbReference type="ARBA" id="ARBA00023136"/>
    </source>
</evidence>
<keyword evidence="9 12" id="KW-1133">Transmembrane helix</keyword>
<dbReference type="InterPro" id="IPR050925">
    <property type="entry name" value="Rhomboid_protease_S54"/>
</dbReference>
<protein>
    <recommendedName>
        <fullName evidence="4">rhomboid protease</fullName>
        <ecNumber evidence="4">3.4.21.105</ecNumber>
    </recommendedName>
</protein>
<dbReference type="EMBL" id="KQ981329">
    <property type="protein sequence ID" value="KYN42681.1"/>
    <property type="molecule type" value="Genomic_DNA"/>
</dbReference>
<organism evidence="14 15">
    <name type="scientific">Trachymyrmex septentrionalis</name>
    <dbReference type="NCBI Taxonomy" id="34720"/>
    <lineage>
        <taxon>Eukaryota</taxon>
        <taxon>Metazoa</taxon>
        <taxon>Ecdysozoa</taxon>
        <taxon>Arthropoda</taxon>
        <taxon>Hexapoda</taxon>
        <taxon>Insecta</taxon>
        <taxon>Pterygota</taxon>
        <taxon>Neoptera</taxon>
        <taxon>Endopterygota</taxon>
        <taxon>Hymenoptera</taxon>
        <taxon>Apocrita</taxon>
        <taxon>Aculeata</taxon>
        <taxon>Formicoidea</taxon>
        <taxon>Formicidae</taxon>
        <taxon>Myrmicinae</taxon>
        <taxon>Trachymyrmex</taxon>
    </lineage>
</organism>
<comment type="catalytic activity">
    <reaction evidence="1">
        <text>Cleaves type-1 transmembrane domains using a catalytic dyad composed of serine and histidine that are contributed by different transmembrane domains.</text>
        <dbReference type="EC" id="3.4.21.105"/>
    </reaction>
</comment>
<proteinExistence type="inferred from homology"/>
<keyword evidence="6" id="KW-0999">Mitochondrion inner membrane</keyword>
<dbReference type="SUPFAM" id="SSF56672">
    <property type="entry name" value="DNA/RNA polymerases"/>
    <property type="match status" value="1"/>
</dbReference>
<keyword evidence="8" id="KW-0809">Transit peptide</keyword>
<feature type="transmembrane region" description="Helical" evidence="12">
    <location>
        <begin position="688"/>
        <end position="706"/>
    </location>
</feature>
<evidence type="ECO:0000313" key="14">
    <source>
        <dbReference type="EMBL" id="KYN42681.1"/>
    </source>
</evidence>
<keyword evidence="5 12" id="KW-0812">Transmembrane</keyword>
<evidence type="ECO:0000256" key="1">
    <source>
        <dbReference type="ARBA" id="ARBA00000156"/>
    </source>
</evidence>
<dbReference type="PANTHER" id="PTHR43731:SF14">
    <property type="entry name" value="PRESENILIN-ASSOCIATED RHOMBOID-LIKE PROTEIN, MITOCHONDRIAL"/>
    <property type="match status" value="1"/>
</dbReference>
<keyword evidence="7" id="KW-0378">Hydrolase</keyword>
<dbReference type="AlphaFoldDB" id="A0A151K046"/>
<evidence type="ECO:0000256" key="3">
    <source>
        <dbReference type="ARBA" id="ARBA00009045"/>
    </source>
</evidence>
<reference evidence="14 15" key="1">
    <citation type="submission" date="2016-03" db="EMBL/GenBank/DDBJ databases">
        <title>Trachymyrmex septentrionalis WGS genome.</title>
        <authorList>
            <person name="Nygaard S."/>
            <person name="Hu H."/>
            <person name="Boomsma J."/>
            <person name="Zhang G."/>
        </authorList>
    </citation>
    <scope>NUCLEOTIDE SEQUENCE [LARGE SCALE GENOMIC DNA]</scope>
    <source>
        <strain evidence="14">Tsep2-gDNA-1</strain>
        <tissue evidence="14">Whole body</tissue>
    </source>
</reference>
<evidence type="ECO:0000259" key="13">
    <source>
        <dbReference type="Pfam" id="PF01694"/>
    </source>
</evidence>
<evidence type="ECO:0000256" key="5">
    <source>
        <dbReference type="ARBA" id="ARBA00022692"/>
    </source>
</evidence>
<keyword evidence="10" id="KW-0496">Mitochondrion</keyword>
<dbReference type="SUPFAM" id="SSF144091">
    <property type="entry name" value="Rhomboid-like"/>
    <property type="match status" value="1"/>
</dbReference>
<evidence type="ECO:0000256" key="10">
    <source>
        <dbReference type="ARBA" id="ARBA00023128"/>
    </source>
</evidence>
<keyword evidence="11 12" id="KW-0472">Membrane</keyword>
<dbReference type="STRING" id="34720.A0A151K046"/>
<feature type="transmembrane region" description="Helical" evidence="12">
    <location>
        <begin position="587"/>
        <end position="604"/>
    </location>
</feature>
<evidence type="ECO:0000256" key="7">
    <source>
        <dbReference type="ARBA" id="ARBA00022801"/>
    </source>
</evidence>
<gene>
    <name evidence="14" type="ORF">ALC56_02881</name>
</gene>
<dbReference type="Gene3D" id="1.20.1540.10">
    <property type="entry name" value="Rhomboid-like"/>
    <property type="match status" value="1"/>
</dbReference>
<evidence type="ECO:0000256" key="9">
    <source>
        <dbReference type="ARBA" id="ARBA00022989"/>
    </source>
</evidence>
<comment type="subcellular location">
    <subcellularLocation>
        <location evidence="2">Mitochondrion inner membrane</location>
        <topology evidence="2">Multi-pass membrane protein</topology>
    </subcellularLocation>
</comment>
<dbReference type="InterPro" id="IPR035952">
    <property type="entry name" value="Rhomboid-like_sf"/>
</dbReference>
<dbReference type="InterPro" id="IPR044925">
    <property type="entry name" value="His-Me_finger_sf"/>
</dbReference>
<feature type="transmembrane region" description="Helical" evidence="12">
    <location>
        <begin position="718"/>
        <end position="746"/>
    </location>
</feature>
<feature type="domain" description="Peptidase S54 rhomboid" evidence="13">
    <location>
        <begin position="624"/>
        <end position="765"/>
    </location>
</feature>
<evidence type="ECO:0000256" key="2">
    <source>
        <dbReference type="ARBA" id="ARBA00004448"/>
    </source>
</evidence>
<dbReference type="SUPFAM" id="SSF54060">
    <property type="entry name" value="His-Me finger endonucleases"/>
    <property type="match status" value="1"/>
</dbReference>
<dbReference type="GO" id="GO:0004252">
    <property type="term" value="F:serine-type endopeptidase activity"/>
    <property type="evidence" value="ECO:0007669"/>
    <property type="project" value="InterPro"/>
</dbReference>
<name>A0A151K046_9HYME</name>
<feature type="transmembrane region" description="Helical" evidence="12">
    <location>
        <begin position="752"/>
        <end position="773"/>
    </location>
</feature>
<dbReference type="Proteomes" id="UP000078541">
    <property type="component" value="Unassembled WGS sequence"/>
</dbReference>
<evidence type="ECO:0000313" key="15">
    <source>
        <dbReference type="Proteomes" id="UP000078541"/>
    </source>
</evidence>
<sequence>MQVASTRVTTLVWQQIDAAFEKRVLTDVIINADNIEPRQFLEDAGKIVFERVRDAVKRHGTSEKSHTVDCDKMNDCAIRLPSEDEKWLARRLQNLAHGVKNIVSANVPMVTLPKDQWEAYHSVVTLKSQATQRNNICEKLFASNDTRVQDHCHLTGKYRGSAHANCNLNYKNSLYISVVFHNLSDYAANFIIKEIATVYNGHIRVDLLPITKRFIDSFKFLSTILDKLTSYPDKRKLKITQSEFDKLSTEDFDLLRCKSGDIVSESDNAHAANIGQRFSIRTLGERAIRGSLSQYSDTATLYDKHSYVIHYRNLQQCTRHSLRVTKIHRVLQFVQFAWLRDYIELNTQISAQKTIPKRIYINYIKCMENVQNHVNVKLLIKWNGRYGAKAMIAKSSFHSHSVFAKNLIAVELRKLEVKFNKPIYVGICILDISKVLHKFHHEYMLSMYRDKCKIMYIDKDNLIYRVQCEDVYNTMKRDIARFDTSDYPIDNVYGMPLANKKVPGLIKNENNSMITIQFVRDDYTRCLNEEIEMFSGATIAGAAIWEYERIRSQTYRLIHRYRQLRIKVGWKSEMESWWQNLTEGQKMFVPICFINAVIFLLWRVPTLQKTMVRYFCANPASSASCWSMVFSTFSHYSIIHLAANMYVLHSFSTIAVTALGKEQFLALYLSSGVISSFASHVYKSMFGMPGLSLGASGAIMGILGFVCTQYPDIRLSIVFLPVLTFTAGMAIKGIMALDVVGCILGWKYFDHAAHLGGALFGIFWQVWGNANIWQKREPLLSLWHEFREPPRS</sequence>
<dbReference type="InterPro" id="IPR022764">
    <property type="entry name" value="Peptidase_S54_rhomboid_dom"/>
</dbReference>
<comment type="similarity">
    <text evidence="3">Belongs to the peptidase S54 family.</text>
</comment>